<dbReference type="InterPro" id="IPR036518">
    <property type="entry name" value="CobE/GbiG_C_sf"/>
</dbReference>
<sequence>MIVAGIGSRKGVSEQQVLDAISATLAEHKIEASQLDAIATAQLKQHEEAIFSAGRKLGLEVLIVGDAELAEAGKSTSSHSELSLTLTGAPSVSEAAALAAAGENARLLGPRHVLASVTCALAQSGDAS</sequence>
<name>A0A7C9R5U9_9HYPH</name>
<dbReference type="SUPFAM" id="SSF159664">
    <property type="entry name" value="CobE/GbiG C-terminal domain-like"/>
    <property type="match status" value="1"/>
</dbReference>
<dbReference type="Pfam" id="PF01890">
    <property type="entry name" value="CbiG_C"/>
    <property type="match status" value="1"/>
</dbReference>
<organism evidence="2 3">
    <name type="scientific">Mesorhizobium zhangyense</name>
    <dbReference type="NCBI Taxonomy" id="1776730"/>
    <lineage>
        <taxon>Bacteria</taxon>
        <taxon>Pseudomonadati</taxon>
        <taxon>Pseudomonadota</taxon>
        <taxon>Alphaproteobacteria</taxon>
        <taxon>Hyphomicrobiales</taxon>
        <taxon>Phyllobacteriaceae</taxon>
        <taxon>Mesorhizobium</taxon>
    </lineage>
</organism>
<protein>
    <submittedName>
        <fullName evidence="2">Cobalamin biosynthesis protein</fullName>
    </submittedName>
</protein>
<dbReference type="GO" id="GO:0009236">
    <property type="term" value="P:cobalamin biosynthetic process"/>
    <property type="evidence" value="ECO:0007669"/>
    <property type="project" value="InterPro"/>
</dbReference>
<dbReference type="Gene3D" id="3.30.420.180">
    <property type="entry name" value="CobE/GbiG C-terminal domain"/>
    <property type="match status" value="1"/>
</dbReference>
<evidence type="ECO:0000259" key="1">
    <source>
        <dbReference type="Pfam" id="PF01890"/>
    </source>
</evidence>
<dbReference type="PANTHER" id="PTHR37477:SF1">
    <property type="entry name" value="COBALT-PRECORRIN-5A HYDROLASE"/>
    <property type="match status" value="1"/>
</dbReference>
<reference evidence="2 3" key="1">
    <citation type="submission" date="2020-02" db="EMBL/GenBank/DDBJ databases">
        <title>Genome sequence of the type strain CGMCC 1.15528 of Mesorhizobium zhangyense.</title>
        <authorList>
            <person name="Gao J."/>
            <person name="Sun J."/>
        </authorList>
    </citation>
    <scope>NUCLEOTIDE SEQUENCE [LARGE SCALE GENOMIC DNA]</scope>
    <source>
        <strain evidence="2 3">CGMCC 1.15528</strain>
    </source>
</reference>
<dbReference type="AlphaFoldDB" id="A0A7C9R5U9"/>
<dbReference type="Proteomes" id="UP000481252">
    <property type="component" value="Unassembled WGS sequence"/>
</dbReference>
<keyword evidence="3" id="KW-1185">Reference proteome</keyword>
<gene>
    <name evidence="2" type="ORF">G6N74_07350</name>
</gene>
<dbReference type="InterPro" id="IPR002750">
    <property type="entry name" value="CobE/GbiG_C"/>
</dbReference>
<dbReference type="InterPro" id="IPR052553">
    <property type="entry name" value="CbiG_hydrolase"/>
</dbReference>
<evidence type="ECO:0000313" key="3">
    <source>
        <dbReference type="Proteomes" id="UP000481252"/>
    </source>
</evidence>
<proteinExistence type="predicted"/>
<accession>A0A7C9R5U9</accession>
<comment type="caution">
    <text evidence="2">The sequence shown here is derived from an EMBL/GenBank/DDBJ whole genome shotgun (WGS) entry which is preliminary data.</text>
</comment>
<dbReference type="PANTHER" id="PTHR37477">
    <property type="entry name" value="COBALT-PRECORRIN-5A HYDROLASE"/>
    <property type="match status" value="1"/>
</dbReference>
<dbReference type="EMBL" id="JAAKZG010000003">
    <property type="protein sequence ID" value="NGN40877.1"/>
    <property type="molecule type" value="Genomic_DNA"/>
</dbReference>
<feature type="domain" description="CobE/GbiG C-terminal" evidence="1">
    <location>
        <begin position="2"/>
        <end position="122"/>
    </location>
</feature>
<evidence type="ECO:0000313" key="2">
    <source>
        <dbReference type="EMBL" id="NGN40877.1"/>
    </source>
</evidence>